<dbReference type="PROSITE" id="PS50026">
    <property type="entry name" value="EGF_3"/>
    <property type="match status" value="5"/>
</dbReference>
<dbReference type="SUPFAM" id="SSF57196">
    <property type="entry name" value="EGF/Laminin"/>
    <property type="match status" value="5"/>
</dbReference>
<dbReference type="FunFam" id="2.60.40.60:FF:000026">
    <property type="entry name" value="FAT atypical cadherin 1"/>
    <property type="match status" value="2"/>
</dbReference>
<dbReference type="FunFam" id="2.60.40.60:FF:000032">
    <property type="entry name" value="FAT atypical cadherin 1"/>
    <property type="match status" value="1"/>
</dbReference>
<proteinExistence type="predicted"/>
<dbReference type="FunFam" id="2.60.40.60:FF:000020">
    <property type="entry name" value="Dachsous cadherin-related 1b"/>
    <property type="match status" value="3"/>
</dbReference>
<dbReference type="Pfam" id="PF00028">
    <property type="entry name" value="Cadherin"/>
    <property type="match status" value="15"/>
</dbReference>
<dbReference type="CDD" id="cd00110">
    <property type="entry name" value="LamG"/>
    <property type="match status" value="1"/>
</dbReference>
<keyword evidence="4" id="KW-0732">Signal</keyword>
<dbReference type="FunFam" id="2.60.40.60:FF:000024">
    <property type="entry name" value="FAT atypical cadherin 3"/>
    <property type="match status" value="2"/>
</dbReference>
<dbReference type="FunFam" id="2.60.40.60:FF:000033">
    <property type="entry name" value="FAT atypical cadherin 1"/>
    <property type="match status" value="1"/>
</dbReference>
<dbReference type="GO" id="GO:0050839">
    <property type="term" value="F:cell adhesion molecule binding"/>
    <property type="evidence" value="ECO:0007669"/>
    <property type="project" value="UniProtKB-ARBA"/>
</dbReference>
<feature type="transmembrane region" description="Helical" evidence="14">
    <location>
        <begin position="2486"/>
        <end position="2509"/>
    </location>
</feature>
<comment type="caution">
    <text evidence="13">Lacks conserved residue(s) required for the propagation of feature annotation.</text>
</comment>
<feature type="domain" description="Cadherin" evidence="17">
    <location>
        <begin position="662"/>
        <end position="763"/>
    </location>
</feature>
<feature type="domain" description="Cadherin" evidence="17">
    <location>
        <begin position="1188"/>
        <end position="1288"/>
    </location>
</feature>
<feature type="domain" description="Cadherin" evidence="17">
    <location>
        <begin position="1078"/>
        <end position="1187"/>
    </location>
</feature>
<evidence type="ECO:0000256" key="3">
    <source>
        <dbReference type="ARBA" id="ARBA00022692"/>
    </source>
</evidence>
<dbReference type="PROSITE" id="PS01186">
    <property type="entry name" value="EGF_2"/>
    <property type="match status" value="1"/>
</dbReference>
<feature type="transmembrane region" description="Helical" evidence="14">
    <location>
        <begin position="2698"/>
        <end position="2721"/>
    </location>
</feature>
<dbReference type="PANTHER" id="PTHR24025">
    <property type="entry name" value="DESMOGLEIN FAMILY MEMBER"/>
    <property type="match status" value="1"/>
</dbReference>
<feature type="disulfide bond" evidence="13">
    <location>
        <begin position="2456"/>
        <end position="2465"/>
    </location>
</feature>
<dbReference type="GO" id="GO:0001736">
    <property type="term" value="P:establishment of planar polarity"/>
    <property type="evidence" value="ECO:0007669"/>
    <property type="project" value="UniProtKB-ARBA"/>
</dbReference>
<accession>A0A7R9BSX1</accession>
<evidence type="ECO:0000256" key="10">
    <source>
        <dbReference type="ARBA" id="ARBA00023157"/>
    </source>
</evidence>
<dbReference type="InterPro" id="IPR018097">
    <property type="entry name" value="EGF_Ca-bd_CS"/>
</dbReference>
<feature type="disulfide bond" evidence="13">
    <location>
        <begin position="2098"/>
        <end position="2107"/>
    </location>
</feature>
<gene>
    <name evidence="18" type="ORF">NMOB1V02_LOCUS8645</name>
</gene>
<feature type="disulfide bond" evidence="13">
    <location>
        <begin position="2344"/>
        <end position="2353"/>
    </location>
</feature>
<sequence>MRASSSTLLLVSVLDQNDNFPQFVRSVYEGYVRESASVGSMVLTNSSTPLVVKAVDKDRGLNALLRYDMVENGPENRLFSVDTNTGEFPFATQKCAVKTKGILDFETMPVVEFKIRVSDSGTPSLRADTVAIVRVHVEDVNDTPPQFDSLFYNATLHLPTYKGVAVAQLNASDPDSSRDSLRFELVHGNEDGAFVLDPVSGLLSIANPGVLDKTHELQVSVSDGKYSGATVVRINCETSLDSGLRFEMDRYEASVEENSTRILIVEIVNLLGLRLNEHVEFRILNPSELFEIGLTSGAIRTCGIPFDRELQEKYEIIIEAVSDAGEYGRRVAHALVEVTVTDINDNRPMFLNLPYYTVMSVSSEQGDVVIQLEAIDLDTGENGRIRYDLVRGEGEIFRVEPRTGKVVLKRALGSDRTSYDILVAAYDGGKVPMFAETTVHIKVMDRLMPVFNKQFFNATVPENAEPYTAVINVVAESPQGRKLIYGISRGNEYEEFGFDFNTGSIFVGDALDYELKSEYELYLRASDSVSGAYSEVPVNIRVTDVNDNPPVFSKLSYEASVSELRAVGAEILKVQASDRDEGMNGAFRYSLEDISLDANSTTWFRVNPITGLITLSRPLDHERMPVHRFHAVATDSGMPALSSSVTVWVTVDDVNDNPPVFEKKSYTSMLLENAERGQFVTKVTAFDIDDSDVGNLKYSIIEGNNAQTFLIDRTTGVVRLKNVQKFKNTTSYVLNVSATDGVFTCYARLQIDLLSANKHEPRFSRSSYDANVAENVPSGTSVLQVKAFDEDHGEFGSITYSIESDIMREKFKIDAQTGEIRTRQQLDREEQDMYHIPIVATDSGAKRGYATVHVNVTDVNDNIPKFQAYKYIASIHANATEGSMVAKVMATDADVGASGTIEYSLYESDTVIRASSIFGVHAATGEIFLRKPVDGFDNEVFQFFVRARDNGIPSLHADVPVDVVIMDELDTPPTFEKRHLEFFISERDDVGTLVAQLKATSNSTVLYELLTADAREKSSVFRVDQDGRIIVNQKPNREEKDSYALTILALTESTPPLTAMVDVTVKIMDENDNAPEFQSVPYHVTVAESIDIGGTVLRVSAHDADASAEIRYSLESAGDLKELLPITSVFSIDPYSGVITTLVPLDRETVSEYRLNVIASDNGSPPLTAATQIYIDVMDYNDNPPIFTEDPYYTSVSEDVEIGTSIMKLRVQDADALESPYLQFFITDGDKAGKFGITTDGDVIIRGRLDRETLNHYDLGITVTDGVFVAESRVAVEVIDSNDNPPVCKKPRYVESLSEATPIGSYILTVAASDKDEGQNAKLNYFLSGIGAESFILDMNSGILKTGSPLDRETQGLYKLVAHVRDAKSKAWECTSEIEISLTDVNDNSPVFSQRKYSVTVDENVDVRSLITKVHASDADLGINKKIQYMFVGQAYGQFAIDSASGLVTLAKPLDRELQAMYNLTIQAVDQGTPQLTAEASIIVIVRDINDNPPEFENKYYHVSVPETAIVGMDVVKVWATSKDLGVNAEVSYSIIGGNEHKKFSIHPKSGAIVISDVLDYERAKEYFLTIEAIDGGSPPLTNHASVNITIQDANDNAPMFSQTSYSAVLPEDVNIGYMAIQVVATDLDSGINSELSYNITSGNDFGHFMINSSTGVVFVSRRLDREMVSSYKMRVGAFDNGYPQRGTKVDVVIEVTDVNDCPPLFSAMNQTAIVQENKPIGFTIMKFLVTDADDPPNAGPYTFDIQDDESAFSIQDGVLKTAVKFSHSVKDKYLLRVRVYDNGTPPLSSESWITVKIIQESQYPPLIMPINVRITAYQDSFPGGQIGRVKATDQDPYDKLEYALPENTRLFEVDKDNGTLFAYAGLDDGEYLLNITVTDGKFSAVSQAVVSVSLVTDDMLEKSMMLTLGPVKPEDFVLTYQKNFERGIRGILDVRRRDVRILSIQPARGNRARRSPEIDDFIEILFAVSKPDEGFYSVDVIRKELKSKMRMFETMLGLQVAKVEENLCTVAGGDNCVPDNGKCADRMVLNEAKVIPIATDVMSFVSPEHRHVKECVCKPGFAGERCEIIANKCAQDPCPSFKVCVPDATSKGYSCQCARGYTGPRCDMQASMCRGQDCYHPRRPFSFDGQGFAVYALMGLRSVAIDLNINLHFKTLFPTGNLMYAAGRIDYSILEVVNGFLQYRFECGSGEGVAKISSRRVDDGMWHYVKLKRSGKAAELVLDETHRASGVSPGKNEIINLETHTIYFGAEVREPKAVGKNVELDIRMGFSGCMDDIMLEHVALPTRVGGSNDAATLSQIRGIDYGCSSLRKVPGPCGSQPCMNGGSCVERPSGQGGGFACLCRDRFHGRQCEIDRDPCADYPCLHGGTCTSDGNEFRCDCPAGLTGHRCDYGRFCNPNPCKNRGWCEEGLSSAVCQCRGFTGTNCEVDVDECLQNPCASGSTCVNTQGSFRCLCPQNTTGFYCGERMQPTNITSTKFVISLEELLGIVGVLIIIVICILLCVCIRRLRGKRGLQRRPLENGNVEERNMIPLLMKTNGQEIDCIGNPKMSNVDQVQSQTAFVASSLRPASYAPATTDSNLYNQQSNLNNFDTVRSYGSAADELEMYVPPPPDFLQNLNNHGPNGSSVIGICPGPSCSPRGDGVENPIVCKPWHVNDLDANKGAYYDSQKIRNGFYCGERMQPTNITSTKFVISLEELLGIVGVLIIIVICILLCVCIRRLRGKRGLQRRPLENGNVEERNMIPLLMKTNGQEIDCIGNPKMSNVDQVQSQTAFVASSLRPASYAPATTDSNLYNQQSNLNNFDTVRSYGSAADELEIYGSAADELEMYVPPPPDFLQNLNNHGPNGSSVIGICPGPSCSPRGDGVENPIVCKPWHVNDLDANKGAYYDSQKIRNVFILKIEICRKVLDTSGLSLHRSCL</sequence>
<dbReference type="FunFam" id="2.60.40.60:FF:000013">
    <property type="entry name" value="Cadherin EGF LAG seven-pass G-type receptor"/>
    <property type="match status" value="2"/>
</dbReference>
<evidence type="ECO:0000313" key="19">
    <source>
        <dbReference type="Proteomes" id="UP000678499"/>
    </source>
</evidence>
<evidence type="ECO:0000313" key="18">
    <source>
        <dbReference type="EMBL" id="CAD7280990.1"/>
    </source>
</evidence>
<feature type="domain" description="Cadherin" evidence="17">
    <location>
        <begin position="764"/>
        <end position="866"/>
    </location>
</feature>
<dbReference type="SUPFAM" id="SSF49313">
    <property type="entry name" value="Cadherin-like"/>
    <property type="match status" value="18"/>
</dbReference>
<dbReference type="InterPro" id="IPR001881">
    <property type="entry name" value="EGF-like_Ca-bd_dom"/>
</dbReference>
<dbReference type="GO" id="GO:0008104">
    <property type="term" value="P:intracellular protein localization"/>
    <property type="evidence" value="ECO:0007669"/>
    <property type="project" value="UniProtKB-ARBA"/>
</dbReference>
<dbReference type="InterPro" id="IPR013320">
    <property type="entry name" value="ConA-like_dom_sf"/>
</dbReference>
<dbReference type="GO" id="GO:0007424">
    <property type="term" value="P:open tracheal system development"/>
    <property type="evidence" value="ECO:0007669"/>
    <property type="project" value="UniProtKB-ARBA"/>
</dbReference>
<keyword evidence="10 13" id="KW-1015">Disulfide bond</keyword>
<dbReference type="PANTHER" id="PTHR24025:SF23">
    <property type="entry name" value="NEURAL-CADHERIN"/>
    <property type="match status" value="1"/>
</dbReference>
<feature type="domain" description="EGF-like" evidence="16">
    <location>
        <begin position="2314"/>
        <end position="2354"/>
    </location>
</feature>
<feature type="domain" description="Cadherin" evidence="17">
    <location>
        <begin position="163"/>
        <end position="246"/>
    </location>
</feature>
<dbReference type="PROSITE" id="PS00022">
    <property type="entry name" value="EGF_1"/>
    <property type="match status" value="4"/>
</dbReference>
<dbReference type="GO" id="GO:0048513">
    <property type="term" value="P:animal organ development"/>
    <property type="evidence" value="ECO:0007669"/>
    <property type="project" value="UniProtKB-ARBA"/>
</dbReference>
<protein>
    <recommendedName>
        <fullName evidence="20">Protocadherin Fat 4</fullName>
    </recommendedName>
</protein>
<dbReference type="PRINTS" id="PR00205">
    <property type="entry name" value="CADHERIN"/>
</dbReference>
<feature type="domain" description="Cadherin" evidence="17">
    <location>
        <begin position="24"/>
        <end position="147"/>
    </location>
</feature>
<evidence type="ECO:0000259" key="17">
    <source>
        <dbReference type="PROSITE" id="PS50268"/>
    </source>
</evidence>
<evidence type="ECO:0000256" key="4">
    <source>
        <dbReference type="ARBA" id="ARBA00022729"/>
    </source>
</evidence>
<evidence type="ECO:0000256" key="1">
    <source>
        <dbReference type="ARBA" id="ARBA00004479"/>
    </source>
</evidence>
<dbReference type="EMBL" id="OA884574">
    <property type="protein sequence ID" value="CAD7280990.1"/>
    <property type="molecule type" value="Genomic_DNA"/>
</dbReference>
<dbReference type="GO" id="GO:0007163">
    <property type="term" value="P:establishment or maintenance of cell polarity"/>
    <property type="evidence" value="ECO:0007669"/>
    <property type="project" value="UniProtKB-ARBA"/>
</dbReference>
<dbReference type="PROSITE" id="PS50025">
    <property type="entry name" value="LAM_G_DOMAIN"/>
    <property type="match status" value="1"/>
</dbReference>
<dbReference type="EMBL" id="CAJPEX010002537">
    <property type="protein sequence ID" value="CAG0921142.1"/>
    <property type="molecule type" value="Genomic_DNA"/>
</dbReference>
<keyword evidence="8 14" id="KW-1133">Transmembrane helix</keyword>
<comment type="subcellular location">
    <subcellularLocation>
        <location evidence="1">Membrane</location>
        <topology evidence="1">Single-pass type I membrane protein</topology>
    </subcellularLocation>
</comment>
<evidence type="ECO:0000256" key="14">
    <source>
        <dbReference type="SAM" id="Phobius"/>
    </source>
</evidence>
<name>A0A7R9BSX1_9CRUS</name>
<dbReference type="Pfam" id="PF02210">
    <property type="entry name" value="Laminin_G_2"/>
    <property type="match status" value="1"/>
</dbReference>
<dbReference type="CDD" id="cd00054">
    <property type="entry name" value="EGF_CA"/>
    <property type="match status" value="5"/>
</dbReference>
<feature type="disulfide bond" evidence="13">
    <location>
        <begin position="2382"/>
        <end position="2391"/>
    </location>
</feature>
<dbReference type="PROSITE" id="PS50268">
    <property type="entry name" value="CADHERIN_2"/>
    <property type="match status" value="18"/>
</dbReference>
<dbReference type="PROSITE" id="PS01187">
    <property type="entry name" value="EGF_CA"/>
    <property type="match status" value="1"/>
</dbReference>
<keyword evidence="7" id="KW-0130">Cell adhesion</keyword>
<dbReference type="SUPFAM" id="SSF49899">
    <property type="entry name" value="Concanavalin A-like lectins/glucanases"/>
    <property type="match status" value="1"/>
</dbReference>
<feature type="domain" description="Cadherin" evidence="17">
    <location>
        <begin position="553"/>
        <end position="661"/>
    </location>
</feature>
<keyword evidence="11" id="KW-0325">Glycoprotein</keyword>
<feature type="domain" description="Cadherin" evidence="17">
    <location>
        <begin position="452"/>
        <end position="552"/>
    </location>
</feature>
<feature type="domain" description="Cadherin" evidence="17">
    <location>
        <begin position="985"/>
        <end position="1077"/>
    </location>
</feature>
<evidence type="ECO:0000256" key="13">
    <source>
        <dbReference type="PROSITE-ProRule" id="PRU00076"/>
    </source>
</evidence>
<keyword evidence="19" id="KW-1185">Reference proteome</keyword>
<evidence type="ECO:0000256" key="5">
    <source>
        <dbReference type="ARBA" id="ARBA00022737"/>
    </source>
</evidence>
<evidence type="ECO:0000256" key="11">
    <source>
        <dbReference type="ARBA" id="ARBA00023180"/>
    </source>
</evidence>
<dbReference type="SMART" id="SM00179">
    <property type="entry name" value="EGF_CA"/>
    <property type="match status" value="4"/>
</dbReference>
<dbReference type="InterPro" id="IPR050971">
    <property type="entry name" value="Cadherin-domain_protein"/>
</dbReference>
<keyword evidence="3 14" id="KW-0812">Transmembrane</keyword>
<evidence type="ECO:0000256" key="2">
    <source>
        <dbReference type="ARBA" id="ARBA00022536"/>
    </source>
</evidence>
<dbReference type="FunFam" id="2.60.40.60:FF:000053">
    <property type="entry name" value="FAT atypical cadherin 3"/>
    <property type="match status" value="1"/>
</dbReference>
<dbReference type="FunFam" id="2.60.40.60:FF:000021">
    <property type="entry name" value="FAT atypical cadherin 1"/>
    <property type="match status" value="2"/>
</dbReference>
<feature type="domain" description="EGF-like" evidence="16">
    <location>
        <begin position="2070"/>
        <end position="2108"/>
    </location>
</feature>
<dbReference type="FunFam" id="2.10.25.10:FF:000472">
    <property type="entry name" value="Uncharacterized protein, isoform A"/>
    <property type="match status" value="1"/>
</dbReference>
<feature type="domain" description="Cadherin" evidence="17">
    <location>
        <begin position="351"/>
        <end position="451"/>
    </location>
</feature>
<dbReference type="InterPro" id="IPR001791">
    <property type="entry name" value="Laminin_G"/>
</dbReference>
<dbReference type="PROSITE" id="PS00232">
    <property type="entry name" value="CADHERIN_1"/>
    <property type="match status" value="7"/>
</dbReference>
<dbReference type="InterPro" id="IPR015919">
    <property type="entry name" value="Cadherin-like_sf"/>
</dbReference>
<dbReference type="InterPro" id="IPR020894">
    <property type="entry name" value="Cadherin_CS"/>
</dbReference>
<dbReference type="Gene3D" id="2.60.120.200">
    <property type="match status" value="1"/>
</dbReference>
<keyword evidence="2 13" id="KW-0245">EGF-like domain</keyword>
<reference evidence="18" key="1">
    <citation type="submission" date="2020-11" db="EMBL/GenBank/DDBJ databases">
        <authorList>
            <person name="Tran Van P."/>
        </authorList>
    </citation>
    <scope>NUCLEOTIDE SEQUENCE</scope>
</reference>
<dbReference type="Gene3D" id="2.10.25.10">
    <property type="entry name" value="Laminin"/>
    <property type="match status" value="5"/>
</dbReference>
<dbReference type="InterPro" id="IPR002126">
    <property type="entry name" value="Cadherin-like_dom"/>
</dbReference>
<evidence type="ECO:0000259" key="15">
    <source>
        <dbReference type="PROSITE" id="PS50025"/>
    </source>
</evidence>
<evidence type="ECO:0000256" key="6">
    <source>
        <dbReference type="ARBA" id="ARBA00022837"/>
    </source>
</evidence>
<dbReference type="SMART" id="SM00282">
    <property type="entry name" value="LamG"/>
    <property type="match status" value="1"/>
</dbReference>
<dbReference type="GO" id="GO:0005911">
    <property type="term" value="C:cell-cell junction"/>
    <property type="evidence" value="ECO:0007669"/>
    <property type="project" value="TreeGrafter"/>
</dbReference>
<dbReference type="PROSITE" id="PS00010">
    <property type="entry name" value="ASX_HYDROXYL"/>
    <property type="match status" value="1"/>
</dbReference>
<evidence type="ECO:0008006" key="20">
    <source>
        <dbReference type="Google" id="ProtNLM"/>
    </source>
</evidence>
<feature type="domain" description="Laminin G" evidence="15">
    <location>
        <begin position="2125"/>
        <end position="2308"/>
    </location>
</feature>
<dbReference type="SMART" id="SM00181">
    <property type="entry name" value="EGF"/>
    <property type="match status" value="6"/>
</dbReference>
<dbReference type="FunFam" id="2.60.40.60:FF:000084">
    <property type="entry name" value="FAT atypical cadherin 3"/>
    <property type="match status" value="1"/>
</dbReference>
<feature type="domain" description="Cadherin" evidence="17">
    <location>
        <begin position="1707"/>
        <end position="1808"/>
    </location>
</feature>
<keyword evidence="5" id="KW-0677">Repeat</keyword>
<feature type="domain" description="Cadherin" evidence="17">
    <location>
        <begin position="1602"/>
        <end position="1706"/>
    </location>
</feature>
<dbReference type="GO" id="GO:0005509">
    <property type="term" value="F:calcium ion binding"/>
    <property type="evidence" value="ECO:0007669"/>
    <property type="project" value="UniProtKB-UniRule"/>
</dbReference>
<feature type="domain" description="Cadherin" evidence="17">
    <location>
        <begin position="1393"/>
        <end position="1496"/>
    </location>
</feature>
<feature type="domain" description="EGF-like" evidence="16">
    <location>
        <begin position="2430"/>
        <end position="2466"/>
    </location>
</feature>
<feature type="domain" description="EGF-like" evidence="16">
    <location>
        <begin position="2393"/>
        <end position="2428"/>
    </location>
</feature>
<evidence type="ECO:0000256" key="9">
    <source>
        <dbReference type="ARBA" id="ARBA00023136"/>
    </source>
</evidence>
<evidence type="ECO:0000256" key="8">
    <source>
        <dbReference type="ARBA" id="ARBA00022989"/>
    </source>
</evidence>
<keyword evidence="9 14" id="KW-0472">Membrane</keyword>
<feature type="domain" description="EGF-like" evidence="16">
    <location>
        <begin position="2356"/>
        <end position="2392"/>
    </location>
</feature>
<dbReference type="OrthoDB" id="6252479at2759"/>
<dbReference type="SMART" id="SM00112">
    <property type="entry name" value="CA"/>
    <property type="match status" value="18"/>
</dbReference>
<evidence type="ECO:0000259" key="16">
    <source>
        <dbReference type="PROSITE" id="PS50026"/>
    </source>
</evidence>
<dbReference type="CDD" id="cd11304">
    <property type="entry name" value="Cadherin_repeat"/>
    <property type="match status" value="17"/>
</dbReference>
<dbReference type="Pfam" id="PF00008">
    <property type="entry name" value="EGF"/>
    <property type="match status" value="1"/>
</dbReference>
<feature type="domain" description="Cadherin" evidence="17">
    <location>
        <begin position="867"/>
        <end position="975"/>
    </location>
</feature>
<dbReference type="Gene3D" id="2.60.40.60">
    <property type="entry name" value="Cadherins"/>
    <property type="match status" value="18"/>
</dbReference>
<dbReference type="GO" id="GO:0030855">
    <property type="term" value="P:epithelial cell differentiation"/>
    <property type="evidence" value="ECO:0007669"/>
    <property type="project" value="UniProtKB-ARBA"/>
</dbReference>
<organism evidence="18">
    <name type="scientific">Notodromas monacha</name>
    <dbReference type="NCBI Taxonomy" id="399045"/>
    <lineage>
        <taxon>Eukaryota</taxon>
        <taxon>Metazoa</taxon>
        <taxon>Ecdysozoa</taxon>
        <taxon>Arthropoda</taxon>
        <taxon>Crustacea</taxon>
        <taxon>Oligostraca</taxon>
        <taxon>Ostracoda</taxon>
        <taxon>Podocopa</taxon>
        <taxon>Podocopida</taxon>
        <taxon>Cypridocopina</taxon>
        <taxon>Cypridoidea</taxon>
        <taxon>Cyprididae</taxon>
        <taxon>Notodromas</taxon>
    </lineage>
</organism>
<feature type="domain" description="Cadherin" evidence="17">
    <location>
        <begin position="1497"/>
        <end position="1601"/>
    </location>
</feature>
<feature type="domain" description="Cadherin" evidence="17">
    <location>
        <begin position="1289"/>
        <end position="1392"/>
    </location>
</feature>
<feature type="domain" description="Cadherin" evidence="17">
    <location>
        <begin position="1809"/>
        <end position="1913"/>
    </location>
</feature>
<feature type="disulfide bond" evidence="13">
    <location>
        <begin position="2079"/>
        <end position="2096"/>
    </location>
</feature>
<dbReference type="Proteomes" id="UP000678499">
    <property type="component" value="Unassembled WGS sequence"/>
</dbReference>
<dbReference type="InterPro" id="IPR000152">
    <property type="entry name" value="EGF-type_Asp/Asn_hydroxyl_site"/>
</dbReference>
<feature type="domain" description="Cadherin" evidence="17">
    <location>
        <begin position="247"/>
        <end position="350"/>
    </location>
</feature>
<dbReference type="GO" id="GO:0005886">
    <property type="term" value="C:plasma membrane"/>
    <property type="evidence" value="ECO:0007669"/>
    <property type="project" value="InterPro"/>
</dbReference>
<dbReference type="InterPro" id="IPR049883">
    <property type="entry name" value="NOTCH1_EGF-like"/>
</dbReference>
<evidence type="ECO:0000256" key="12">
    <source>
        <dbReference type="PROSITE-ProRule" id="PRU00043"/>
    </source>
</evidence>
<evidence type="ECO:0000256" key="7">
    <source>
        <dbReference type="ARBA" id="ARBA00022889"/>
    </source>
</evidence>
<keyword evidence="6 12" id="KW-0106">Calcium</keyword>
<dbReference type="Pfam" id="PF07645">
    <property type="entry name" value="EGF_CA"/>
    <property type="match status" value="1"/>
</dbReference>
<dbReference type="GO" id="GO:0007156">
    <property type="term" value="P:homophilic cell adhesion via plasma membrane adhesion molecules"/>
    <property type="evidence" value="ECO:0007669"/>
    <property type="project" value="InterPro"/>
</dbReference>
<dbReference type="FunFam" id="2.10.25.10:FF:000125">
    <property type="entry name" value="Neurogenic locus notch protein-like"/>
    <property type="match status" value="1"/>
</dbReference>
<dbReference type="InterPro" id="IPR000742">
    <property type="entry name" value="EGF"/>
</dbReference>